<dbReference type="NCBIfam" id="TIGR00254">
    <property type="entry name" value="GGDEF"/>
    <property type="match status" value="1"/>
</dbReference>
<evidence type="ECO:0000259" key="4">
    <source>
        <dbReference type="PROSITE" id="PS50887"/>
    </source>
</evidence>
<evidence type="ECO:0000256" key="3">
    <source>
        <dbReference type="SAM" id="Phobius"/>
    </source>
</evidence>
<evidence type="ECO:0000256" key="1">
    <source>
        <dbReference type="ARBA" id="ARBA00012528"/>
    </source>
</evidence>
<name>A0ABU1HK14_9GAMM</name>
<dbReference type="InterPro" id="IPR050469">
    <property type="entry name" value="Diguanylate_Cyclase"/>
</dbReference>
<dbReference type="InterPro" id="IPR000160">
    <property type="entry name" value="GGDEF_dom"/>
</dbReference>
<dbReference type="CDD" id="cd01949">
    <property type="entry name" value="GGDEF"/>
    <property type="match status" value="1"/>
</dbReference>
<proteinExistence type="predicted"/>
<feature type="domain" description="GGDEF" evidence="4">
    <location>
        <begin position="244"/>
        <end position="382"/>
    </location>
</feature>
<comment type="caution">
    <text evidence="5">The sequence shown here is derived from an EMBL/GenBank/DDBJ whole genome shotgun (WGS) entry which is preliminary data.</text>
</comment>
<keyword evidence="5" id="KW-0548">Nucleotidyltransferase</keyword>
<keyword evidence="6" id="KW-1185">Reference proteome</keyword>
<keyword evidence="3" id="KW-1133">Transmembrane helix</keyword>
<keyword evidence="3" id="KW-0472">Membrane</keyword>
<evidence type="ECO:0000313" key="5">
    <source>
        <dbReference type="EMBL" id="MDR5907820.1"/>
    </source>
</evidence>
<dbReference type="InterPro" id="IPR043128">
    <property type="entry name" value="Rev_trsase/Diguanyl_cyclase"/>
</dbReference>
<feature type="transmembrane region" description="Helical" evidence="3">
    <location>
        <begin position="181"/>
        <end position="201"/>
    </location>
</feature>
<dbReference type="InterPro" id="IPR029787">
    <property type="entry name" value="Nucleotide_cyclase"/>
</dbReference>
<protein>
    <recommendedName>
        <fullName evidence="1">diguanylate cyclase</fullName>
        <ecNumber evidence="1">2.7.7.65</ecNumber>
    </recommendedName>
</protein>
<dbReference type="GO" id="GO:0052621">
    <property type="term" value="F:diguanylate cyclase activity"/>
    <property type="evidence" value="ECO:0007669"/>
    <property type="project" value="UniProtKB-EC"/>
</dbReference>
<dbReference type="EMBL" id="JARWAM010000032">
    <property type="protein sequence ID" value="MDR5907820.1"/>
    <property type="molecule type" value="Genomic_DNA"/>
</dbReference>
<dbReference type="SUPFAM" id="SSF55073">
    <property type="entry name" value="Nucleotide cyclase"/>
    <property type="match status" value="1"/>
</dbReference>
<dbReference type="PROSITE" id="PS50887">
    <property type="entry name" value="GGDEF"/>
    <property type="match status" value="1"/>
</dbReference>
<dbReference type="Gene3D" id="3.30.70.270">
    <property type="match status" value="1"/>
</dbReference>
<evidence type="ECO:0000313" key="6">
    <source>
        <dbReference type="Proteomes" id="UP001251374"/>
    </source>
</evidence>
<accession>A0ABU1HK14</accession>
<dbReference type="EC" id="2.7.7.65" evidence="1"/>
<organism evidence="5 6">
    <name type="scientific">Franzmannia qiaohouensis</name>
    <dbReference type="NCBI Taxonomy" id="1329370"/>
    <lineage>
        <taxon>Bacteria</taxon>
        <taxon>Pseudomonadati</taxon>
        <taxon>Pseudomonadota</taxon>
        <taxon>Gammaproteobacteria</taxon>
        <taxon>Oceanospirillales</taxon>
        <taxon>Halomonadaceae</taxon>
        <taxon>Franzmannia</taxon>
    </lineage>
</organism>
<sequence length="382" mass="42204">MRLPGLTQQLLLPLCVLFALLCALLLGTAWSFANNAGRHLGADYLGFASEVVRGQQDSLHIQQAIDSLVDNPEPLHQQQSLERLWIIATRQSSINQYLSRSALPKEDYQHILDEYRVLNRLLMEAEPLLAHSLNHPQGLARLETLSGQLDDTLAFIYSELQHLVFTAAASQQQLMQRLTRWIIALALMVMVVIAALLAALYQIARQKKLVEALSVTDELTGLNNRRALLDQASRLFAQSTRSATPVSLALIDIDHFKEVNDRYGHPTGDRILVAFATLLKDVVRRADVVARIGGEEFCVLMPATDTTGASELCERLRRAVAEHTFHGAPGQADALSITISAGVTTTRTDTAPPDDSFAALYPRADRALYQAKQDGRNRVEVG</sequence>
<dbReference type="SMART" id="SM00267">
    <property type="entry name" value="GGDEF"/>
    <property type="match status" value="1"/>
</dbReference>
<reference evidence="5 6" key="1">
    <citation type="submission" date="2023-04" db="EMBL/GenBank/DDBJ databases">
        <title>A long-awaited taxogenomic arrangement of the family Halomonadaceae.</title>
        <authorList>
            <person name="De La Haba R."/>
            <person name="Chuvochina M."/>
            <person name="Wittouck S."/>
            <person name="Arahal D.R."/>
            <person name="Sanchez-Porro C."/>
            <person name="Hugenholtz P."/>
            <person name="Ventosa A."/>
        </authorList>
    </citation>
    <scope>NUCLEOTIDE SEQUENCE [LARGE SCALE GENOMIC DNA]</scope>
    <source>
        <strain evidence="5 6">DSM 26770</strain>
    </source>
</reference>
<gene>
    <name evidence="5" type="ORF">QC821_21320</name>
</gene>
<evidence type="ECO:0000256" key="2">
    <source>
        <dbReference type="ARBA" id="ARBA00034247"/>
    </source>
</evidence>
<dbReference type="Proteomes" id="UP001251374">
    <property type="component" value="Unassembled WGS sequence"/>
</dbReference>
<dbReference type="Pfam" id="PF00990">
    <property type="entry name" value="GGDEF"/>
    <property type="match status" value="1"/>
</dbReference>
<dbReference type="PANTHER" id="PTHR45138">
    <property type="entry name" value="REGULATORY COMPONENTS OF SENSORY TRANSDUCTION SYSTEM"/>
    <property type="match status" value="1"/>
</dbReference>
<keyword evidence="5" id="KW-0808">Transferase</keyword>
<dbReference type="RefSeq" id="WP_309725484.1">
    <property type="nucleotide sequence ID" value="NZ_JARWAM010000032.1"/>
</dbReference>
<dbReference type="PANTHER" id="PTHR45138:SF9">
    <property type="entry name" value="DIGUANYLATE CYCLASE DGCM-RELATED"/>
    <property type="match status" value="1"/>
</dbReference>
<keyword evidence="3" id="KW-0812">Transmembrane</keyword>
<comment type="catalytic activity">
    <reaction evidence="2">
        <text>2 GTP = 3',3'-c-di-GMP + 2 diphosphate</text>
        <dbReference type="Rhea" id="RHEA:24898"/>
        <dbReference type="ChEBI" id="CHEBI:33019"/>
        <dbReference type="ChEBI" id="CHEBI:37565"/>
        <dbReference type="ChEBI" id="CHEBI:58805"/>
        <dbReference type="EC" id="2.7.7.65"/>
    </reaction>
</comment>